<comment type="caution">
    <text evidence="1">The sequence shown here is derived from an EMBL/GenBank/DDBJ whole genome shotgun (WGS) entry which is preliminary data.</text>
</comment>
<protein>
    <submittedName>
        <fullName evidence="1">Uncharacterized protein</fullName>
    </submittedName>
</protein>
<dbReference type="EMBL" id="QGKW02002005">
    <property type="protein sequence ID" value="KAF2542575.1"/>
    <property type="molecule type" value="Genomic_DNA"/>
</dbReference>
<dbReference type="Proteomes" id="UP000712281">
    <property type="component" value="Unassembled WGS sequence"/>
</dbReference>
<dbReference type="AlphaFoldDB" id="A0A8S9G983"/>
<name>A0A8S9G983_BRACR</name>
<gene>
    <name evidence="1" type="ORF">F2Q68_00032743</name>
</gene>
<sequence>MRRDRSQSPRAFEDRAHNLSKKEPQYFRMGRGRYARSLRSDLAFVPHGRYVATELEPKLGRYVATEHPFRSIAT</sequence>
<accession>A0A8S9G983</accession>
<organism evidence="1 2">
    <name type="scientific">Brassica cretica</name>
    <name type="common">Mustard</name>
    <dbReference type="NCBI Taxonomy" id="69181"/>
    <lineage>
        <taxon>Eukaryota</taxon>
        <taxon>Viridiplantae</taxon>
        <taxon>Streptophyta</taxon>
        <taxon>Embryophyta</taxon>
        <taxon>Tracheophyta</taxon>
        <taxon>Spermatophyta</taxon>
        <taxon>Magnoliopsida</taxon>
        <taxon>eudicotyledons</taxon>
        <taxon>Gunneridae</taxon>
        <taxon>Pentapetalae</taxon>
        <taxon>rosids</taxon>
        <taxon>malvids</taxon>
        <taxon>Brassicales</taxon>
        <taxon>Brassicaceae</taxon>
        <taxon>Brassiceae</taxon>
        <taxon>Brassica</taxon>
    </lineage>
</organism>
<reference evidence="1" key="1">
    <citation type="submission" date="2019-12" db="EMBL/GenBank/DDBJ databases">
        <title>Genome sequencing and annotation of Brassica cretica.</title>
        <authorList>
            <person name="Studholme D.J."/>
            <person name="Sarris P.F."/>
        </authorList>
    </citation>
    <scope>NUCLEOTIDE SEQUENCE</scope>
    <source>
        <strain evidence="1">PFS-001/15</strain>
        <tissue evidence="1">Leaf</tissue>
    </source>
</reference>
<evidence type="ECO:0000313" key="1">
    <source>
        <dbReference type="EMBL" id="KAF2542575.1"/>
    </source>
</evidence>
<evidence type="ECO:0000313" key="2">
    <source>
        <dbReference type="Proteomes" id="UP000712281"/>
    </source>
</evidence>
<proteinExistence type="predicted"/>